<organism evidence="1 2">
    <name type="scientific">Eumeta variegata</name>
    <name type="common">Bagworm moth</name>
    <name type="synonym">Eumeta japonica</name>
    <dbReference type="NCBI Taxonomy" id="151549"/>
    <lineage>
        <taxon>Eukaryota</taxon>
        <taxon>Metazoa</taxon>
        <taxon>Ecdysozoa</taxon>
        <taxon>Arthropoda</taxon>
        <taxon>Hexapoda</taxon>
        <taxon>Insecta</taxon>
        <taxon>Pterygota</taxon>
        <taxon>Neoptera</taxon>
        <taxon>Endopterygota</taxon>
        <taxon>Lepidoptera</taxon>
        <taxon>Glossata</taxon>
        <taxon>Ditrysia</taxon>
        <taxon>Tineoidea</taxon>
        <taxon>Psychidae</taxon>
        <taxon>Oiketicinae</taxon>
        <taxon>Eumeta</taxon>
    </lineage>
</organism>
<proteinExistence type="predicted"/>
<gene>
    <name evidence="1" type="ORF">EVAR_79312_1</name>
</gene>
<name>A0A4C1TFQ2_EUMVA</name>
<comment type="caution">
    <text evidence="1">The sequence shown here is derived from an EMBL/GenBank/DDBJ whole genome shotgun (WGS) entry which is preliminary data.</text>
</comment>
<dbReference type="Proteomes" id="UP000299102">
    <property type="component" value="Unassembled WGS sequence"/>
</dbReference>
<protein>
    <submittedName>
        <fullName evidence="1">Uncharacterized protein</fullName>
    </submittedName>
</protein>
<reference evidence="1 2" key="1">
    <citation type="journal article" date="2019" name="Commun. Biol.">
        <title>The bagworm genome reveals a unique fibroin gene that provides high tensile strength.</title>
        <authorList>
            <person name="Kono N."/>
            <person name="Nakamura H."/>
            <person name="Ohtoshi R."/>
            <person name="Tomita M."/>
            <person name="Numata K."/>
            <person name="Arakawa K."/>
        </authorList>
    </citation>
    <scope>NUCLEOTIDE SEQUENCE [LARGE SCALE GENOMIC DNA]</scope>
</reference>
<accession>A0A4C1TFQ2</accession>
<evidence type="ECO:0000313" key="1">
    <source>
        <dbReference type="EMBL" id="GBP12974.1"/>
    </source>
</evidence>
<sequence length="86" mass="9678">MVVIGWCRRWRRVAAFDASMRKKEGFVLPSQCSEGCFPYVMKCPTPCEDASFRPLSSDALSDRFLRYNPAPAPFVLLCISGQVLNS</sequence>
<dbReference type="EMBL" id="BGZK01000054">
    <property type="protein sequence ID" value="GBP12974.1"/>
    <property type="molecule type" value="Genomic_DNA"/>
</dbReference>
<keyword evidence="2" id="KW-1185">Reference proteome</keyword>
<evidence type="ECO:0000313" key="2">
    <source>
        <dbReference type="Proteomes" id="UP000299102"/>
    </source>
</evidence>
<dbReference type="AlphaFoldDB" id="A0A4C1TFQ2"/>